<name>W9S318_9ROSA</name>
<gene>
    <name evidence="2" type="ORF">L484_015176</name>
</gene>
<organism evidence="2 3">
    <name type="scientific">Morus notabilis</name>
    <dbReference type="NCBI Taxonomy" id="981085"/>
    <lineage>
        <taxon>Eukaryota</taxon>
        <taxon>Viridiplantae</taxon>
        <taxon>Streptophyta</taxon>
        <taxon>Embryophyta</taxon>
        <taxon>Tracheophyta</taxon>
        <taxon>Spermatophyta</taxon>
        <taxon>Magnoliopsida</taxon>
        <taxon>eudicotyledons</taxon>
        <taxon>Gunneridae</taxon>
        <taxon>Pentapetalae</taxon>
        <taxon>rosids</taxon>
        <taxon>fabids</taxon>
        <taxon>Rosales</taxon>
        <taxon>Moraceae</taxon>
        <taxon>Moreae</taxon>
        <taxon>Morus</taxon>
    </lineage>
</organism>
<protein>
    <submittedName>
        <fullName evidence="2">Uncharacterized protein</fullName>
    </submittedName>
</protein>
<sequence length="227" mass="23855">MRAGSRVSGVGRSDSCLIGSGLRNSNINGLTFGSIGVGPKNFSENGTNFSKLCNGSSNFGPNWTGSGNSSTPGAGVGEIDFIGVGLGHSANGRSDISEFVTPKTKISMFCGLINGSNGFSALDYTYVAPFPPWFVTVVVGSSRIAMPFNILKGENPRSLCCCRKDENAPIHTGRPRASLERAEIVTPSPNYTEITRARPNLARFGSNPAGISKSSSQIARNARREAS</sequence>
<feature type="region of interest" description="Disordered" evidence="1">
    <location>
        <begin position="202"/>
        <end position="227"/>
    </location>
</feature>
<keyword evidence="3" id="KW-1185">Reference proteome</keyword>
<reference evidence="3" key="1">
    <citation type="submission" date="2013-01" db="EMBL/GenBank/DDBJ databases">
        <title>Draft Genome Sequence of a Mulberry Tree, Morus notabilis C.K. Schneid.</title>
        <authorList>
            <person name="He N."/>
            <person name="Zhao S."/>
        </authorList>
    </citation>
    <scope>NUCLEOTIDE SEQUENCE</scope>
</reference>
<evidence type="ECO:0000313" key="3">
    <source>
        <dbReference type="Proteomes" id="UP000030645"/>
    </source>
</evidence>
<evidence type="ECO:0000313" key="2">
    <source>
        <dbReference type="EMBL" id="EXC24159.1"/>
    </source>
</evidence>
<dbReference type="Proteomes" id="UP000030645">
    <property type="component" value="Unassembled WGS sequence"/>
</dbReference>
<accession>W9S318</accession>
<proteinExistence type="predicted"/>
<dbReference type="AlphaFoldDB" id="W9S318"/>
<dbReference type="EMBL" id="KE346013">
    <property type="protein sequence ID" value="EXC24159.1"/>
    <property type="molecule type" value="Genomic_DNA"/>
</dbReference>
<evidence type="ECO:0000256" key="1">
    <source>
        <dbReference type="SAM" id="MobiDB-lite"/>
    </source>
</evidence>